<dbReference type="GO" id="GO:0042277">
    <property type="term" value="F:peptide binding"/>
    <property type="evidence" value="ECO:0007669"/>
    <property type="project" value="TreeGrafter"/>
</dbReference>
<dbReference type="GeneTree" id="ENSGT01050000244882"/>
<evidence type="ECO:0000256" key="9">
    <source>
        <dbReference type="ARBA" id="ARBA00023224"/>
    </source>
</evidence>
<dbReference type="InterPro" id="IPR001817">
    <property type="entry name" value="Vasoprsn_rcpt"/>
</dbReference>
<evidence type="ECO:0000256" key="2">
    <source>
        <dbReference type="ARBA" id="ARBA00022475"/>
    </source>
</evidence>
<dbReference type="SUPFAM" id="SSF81321">
    <property type="entry name" value="Family A G protein-coupled receptor-like"/>
    <property type="match status" value="1"/>
</dbReference>
<keyword evidence="8 10" id="KW-0325">Glycoprotein</keyword>
<feature type="region of interest" description="Disordered" evidence="11">
    <location>
        <begin position="517"/>
        <end position="538"/>
    </location>
</feature>
<keyword evidence="4 10" id="KW-1133">Transmembrane helix</keyword>
<dbReference type="Pfam" id="PF00001">
    <property type="entry name" value="7tm_1"/>
    <property type="match status" value="1"/>
</dbReference>
<feature type="transmembrane region" description="Helical" evidence="10">
    <location>
        <begin position="107"/>
        <end position="127"/>
    </location>
</feature>
<keyword evidence="5 10" id="KW-0297">G-protein coupled receptor</keyword>
<evidence type="ECO:0000313" key="13">
    <source>
        <dbReference type="Ensembl" id="ENSAMXP00000045339.1"/>
    </source>
</evidence>
<dbReference type="Bgee" id="ENSAMXG00000043546">
    <property type="expression patterns" value="Expressed in olfactory epithelium and 6 other cell types or tissues"/>
</dbReference>
<dbReference type="PROSITE" id="PS50262">
    <property type="entry name" value="G_PROTEIN_RECEP_F1_2"/>
    <property type="match status" value="1"/>
</dbReference>
<dbReference type="PANTHER" id="PTHR24241">
    <property type="entry name" value="NEUROPEPTIDE RECEPTOR-RELATED G-PROTEIN COUPLED RECEPTOR"/>
    <property type="match status" value="1"/>
</dbReference>
<dbReference type="GO" id="GO:0001992">
    <property type="term" value="P:regulation of systemic arterial blood pressure by vasopressin"/>
    <property type="evidence" value="ECO:0007669"/>
    <property type="project" value="TreeGrafter"/>
</dbReference>
<dbReference type="InParanoid" id="A0A3B1JVH9"/>
<dbReference type="PROSITE" id="PS00237">
    <property type="entry name" value="G_PROTEIN_RECEP_F1_1"/>
    <property type="match status" value="1"/>
</dbReference>
<dbReference type="GO" id="GO:0005000">
    <property type="term" value="F:vasopressin receptor activity"/>
    <property type="evidence" value="ECO:0007669"/>
    <property type="project" value="InterPro"/>
</dbReference>
<sequence>MESISEEAEWDGSAHGTVQWINFTSALLSERGGLNGSHGGGSYFWLLHNGSSSTTQVPPPARVRDVALAHAEVGVLGLVLALATLGNSFVLWVLLRRRKYNAPMHLFMVNLCVADLVVAFFQVLPQLVWDITERFQGPDALCRSVKYMQIVGMFASSYMIVAMTVDRHYAICCPLQAYRGGVVSRWNTPIMVAWGLALVLSVPQVFIFSRSEVAPGEFECWGHFAEPWGLKAYVTWMTLAVFVLPALIITVCQVRIFREIHDNIYLKSERVVSADFKKNLVFFHFPGLRTQEDRMRERTRGGHAEEFPLKNNNSQSSNPHCENYSSQHAPQPDCEGCGCELSTGYSSSRSPDVLPHSHNTHNTHNTHQNSPAPHQDHSLRQKVFSETDPSCYQTSLPYLNSLEPLTEGSDPVHYPPCFPPRSLPPPPPGVSRAMSKTVRMTLVIVLVYTMCWSPFFIVQLWAAWDPNPPVQGVAFTILMLLASLNSCTNPWIYTAFSSSVSHELLALLRCRPRPVHRGSTLEDSSTIHTTTTTKDNLY</sequence>
<feature type="domain" description="G-protein coupled receptors family 1 profile" evidence="12">
    <location>
        <begin position="86"/>
        <end position="493"/>
    </location>
</feature>
<dbReference type="AlphaFoldDB" id="A0A3B1JVH9"/>
<feature type="compositionally biased region" description="Low complexity" evidence="11">
    <location>
        <begin position="529"/>
        <end position="538"/>
    </location>
</feature>
<dbReference type="PRINTS" id="PR00896">
    <property type="entry name" value="VASOPRESSINR"/>
</dbReference>
<evidence type="ECO:0000313" key="14">
    <source>
        <dbReference type="Proteomes" id="UP000018467"/>
    </source>
</evidence>
<dbReference type="GO" id="GO:0045907">
    <property type="term" value="P:positive regulation of vasoconstriction"/>
    <property type="evidence" value="ECO:0007669"/>
    <property type="project" value="TreeGrafter"/>
</dbReference>
<dbReference type="Gene3D" id="1.20.1070.10">
    <property type="entry name" value="Rhodopsin 7-helix transmembrane proteins"/>
    <property type="match status" value="1"/>
</dbReference>
<feature type="transmembrane region" description="Helical" evidence="10">
    <location>
        <begin position="186"/>
        <end position="208"/>
    </location>
</feature>
<evidence type="ECO:0000256" key="8">
    <source>
        <dbReference type="ARBA" id="ARBA00023180"/>
    </source>
</evidence>
<feature type="compositionally biased region" description="Polar residues" evidence="11">
    <location>
        <begin position="310"/>
        <end position="327"/>
    </location>
</feature>
<feature type="transmembrane region" description="Helical" evidence="10">
    <location>
        <begin position="233"/>
        <end position="257"/>
    </location>
</feature>
<feature type="transmembrane region" description="Helical" evidence="10">
    <location>
        <begin position="73"/>
        <end position="95"/>
    </location>
</feature>
<evidence type="ECO:0000256" key="11">
    <source>
        <dbReference type="SAM" id="MobiDB-lite"/>
    </source>
</evidence>
<reference evidence="14" key="1">
    <citation type="submission" date="2013-03" db="EMBL/GenBank/DDBJ databases">
        <authorList>
            <person name="Jeffery W."/>
            <person name="Warren W."/>
            <person name="Wilson R.K."/>
        </authorList>
    </citation>
    <scope>NUCLEOTIDE SEQUENCE</scope>
    <source>
        <strain evidence="14">female</strain>
    </source>
</reference>
<dbReference type="GO" id="GO:0032870">
    <property type="term" value="P:cellular response to hormone stimulus"/>
    <property type="evidence" value="ECO:0007669"/>
    <property type="project" value="TreeGrafter"/>
</dbReference>
<accession>A0A3B1JVH9</accession>
<comment type="subcellular location">
    <subcellularLocation>
        <location evidence="1 10">Cell membrane</location>
        <topology evidence="1 10">Multi-pass membrane protein</topology>
    </subcellularLocation>
</comment>
<evidence type="ECO:0000256" key="1">
    <source>
        <dbReference type="ARBA" id="ARBA00004651"/>
    </source>
</evidence>
<feature type="transmembrane region" description="Helical" evidence="10">
    <location>
        <begin position="147"/>
        <end position="165"/>
    </location>
</feature>
<evidence type="ECO:0000256" key="6">
    <source>
        <dbReference type="ARBA" id="ARBA00023136"/>
    </source>
</evidence>
<proteinExistence type="inferred from homology"/>
<keyword evidence="7 10" id="KW-0675">Receptor</keyword>
<keyword evidence="14" id="KW-1185">Reference proteome</keyword>
<feature type="transmembrane region" description="Helical" evidence="10">
    <location>
        <begin position="442"/>
        <end position="464"/>
    </location>
</feature>
<evidence type="ECO:0000256" key="5">
    <source>
        <dbReference type="ARBA" id="ARBA00023040"/>
    </source>
</evidence>
<dbReference type="GO" id="GO:0005886">
    <property type="term" value="C:plasma membrane"/>
    <property type="evidence" value="ECO:0007669"/>
    <property type="project" value="UniProtKB-SubCell"/>
</dbReference>
<dbReference type="STRING" id="7994.ENSAMXP00000045339"/>
<comment type="similarity">
    <text evidence="10">Belongs to the G-protein coupled receptor 1 family. Vasopressin/oxytocin receptor subfamily.</text>
</comment>
<evidence type="ECO:0000259" key="12">
    <source>
        <dbReference type="PROSITE" id="PS50262"/>
    </source>
</evidence>
<feature type="region of interest" description="Disordered" evidence="11">
    <location>
        <begin position="348"/>
        <end position="379"/>
    </location>
</feature>
<dbReference type="Ensembl" id="ENSAMXT00000045087.1">
    <property type="protein sequence ID" value="ENSAMXP00000045339.1"/>
    <property type="gene ID" value="ENSAMXG00000043546.1"/>
</dbReference>
<feature type="compositionally biased region" description="Basic and acidic residues" evidence="11">
    <location>
        <begin position="293"/>
        <end position="308"/>
    </location>
</feature>
<evidence type="ECO:0000256" key="4">
    <source>
        <dbReference type="ARBA" id="ARBA00022989"/>
    </source>
</evidence>
<dbReference type="InterPro" id="IPR000276">
    <property type="entry name" value="GPCR_Rhodpsn"/>
</dbReference>
<dbReference type="CDD" id="cd15388">
    <property type="entry name" value="7tmA_V2R"/>
    <property type="match status" value="1"/>
</dbReference>
<keyword evidence="3 10" id="KW-0812">Transmembrane</keyword>
<evidence type="ECO:0000256" key="3">
    <source>
        <dbReference type="ARBA" id="ARBA00022692"/>
    </source>
</evidence>
<reference evidence="13" key="4">
    <citation type="submission" date="2025-09" db="UniProtKB">
        <authorList>
            <consortium name="Ensembl"/>
        </authorList>
    </citation>
    <scope>IDENTIFICATION</scope>
</reference>
<feature type="transmembrane region" description="Helical" evidence="10">
    <location>
        <begin position="470"/>
        <end position="492"/>
    </location>
</feature>
<protein>
    <submittedName>
        <fullName evidence="13">Arginine vasopressin receptor 2</fullName>
    </submittedName>
</protein>
<name>A0A3B1JVH9_ASTMX</name>
<reference evidence="14" key="2">
    <citation type="journal article" date="2014" name="Nat. Commun.">
        <title>The cavefish genome reveals candidate genes for eye loss.</title>
        <authorList>
            <person name="McGaugh S.E."/>
            <person name="Gross J.B."/>
            <person name="Aken B."/>
            <person name="Blin M."/>
            <person name="Borowsky R."/>
            <person name="Chalopin D."/>
            <person name="Hinaux H."/>
            <person name="Jeffery W.R."/>
            <person name="Keene A."/>
            <person name="Ma L."/>
            <person name="Minx P."/>
            <person name="Murphy D."/>
            <person name="O'Quin K.E."/>
            <person name="Retaux S."/>
            <person name="Rohner N."/>
            <person name="Searle S.M."/>
            <person name="Stahl B.A."/>
            <person name="Tabin C."/>
            <person name="Volff J.N."/>
            <person name="Yoshizawa M."/>
            <person name="Warren W.C."/>
        </authorList>
    </citation>
    <scope>NUCLEOTIDE SEQUENCE [LARGE SCALE GENOMIC DNA]</scope>
    <source>
        <strain evidence="14">female</strain>
    </source>
</reference>
<dbReference type="PRINTS" id="PR00237">
    <property type="entry name" value="GPCRRHODOPSN"/>
</dbReference>
<organism evidence="13 14">
    <name type="scientific">Astyanax mexicanus</name>
    <name type="common">Blind cave fish</name>
    <name type="synonym">Astyanax fasciatus mexicanus</name>
    <dbReference type="NCBI Taxonomy" id="7994"/>
    <lineage>
        <taxon>Eukaryota</taxon>
        <taxon>Metazoa</taxon>
        <taxon>Chordata</taxon>
        <taxon>Craniata</taxon>
        <taxon>Vertebrata</taxon>
        <taxon>Euteleostomi</taxon>
        <taxon>Actinopterygii</taxon>
        <taxon>Neopterygii</taxon>
        <taxon>Teleostei</taxon>
        <taxon>Ostariophysi</taxon>
        <taxon>Characiformes</taxon>
        <taxon>Characoidei</taxon>
        <taxon>Acestrorhamphidae</taxon>
        <taxon>Acestrorhamphinae</taxon>
        <taxon>Astyanax</taxon>
    </lineage>
</organism>
<keyword evidence="9 10" id="KW-0807">Transducer</keyword>
<evidence type="ECO:0000256" key="7">
    <source>
        <dbReference type="ARBA" id="ARBA00023170"/>
    </source>
</evidence>
<dbReference type="PANTHER" id="PTHR24241:SF20">
    <property type="entry name" value="VASOPRESSIN V2 RECEPTOR"/>
    <property type="match status" value="1"/>
</dbReference>
<keyword evidence="6 10" id="KW-0472">Membrane</keyword>
<keyword evidence="2" id="KW-1003">Cell membrane</keyword>
<evidence type="ECO:0000256" key="10">
    <source>
        <dbReference type="RuleBase" id="RU046427"/>
    </source>
</evidence>
<dbReference type="InterPro" id="IPR017452">
    <property type="entry name" value="GPCR_Rhodpsn_7TM"/>
</dbReference>
<dbReference type="Proteomes" id="UP000018467">
    <property type="component" value="Unassembled WGS sequence"/>
</dbReference>
<feature type="region of interest" description="Disordered" evidence="11">
    <location>
        <begin position="293"/>
        <end position="327"/>
    </location>
</feature>
<reference evidence="13" key="3">
    <citation type="submission" date="2025-08" db="UniProtKB">
        <authorList>
            <consortium name="Ensembl"/>
        </authorList>
    </citation>
    <scope>IDENTIFICATION</scope>
</reference>